<name>A0A077P618_XENBV</name>
<sequence>MLMGIHNHAVGTECAAGMFNIARHFAAVAHDQVARTHELRTDDLRCLQRDPGAGNTGDFRGGNMDRG</sequence>
<gene>
    <name evidence="2" type="ORF">XBO1_2350006</name>
</gene>
<protein>
    <submittedName>
        <fullName evidence="2">Uncharacterized protein</fullName>
    </submittedName>
</protein>
<evidence type="ECO:0000256" key="1">
    <source>
        <dbReference type="SAM" id="MobiDB-lite"/>
    </source>
</evidence>
<evidence type="ECO:0000313" key="2">
    <source>
        <dbReference type="EMBL" id="CDH06545.1"/>
    </source>
</evidence>
<dbReference type="AlphaFoldDB" id="A0A077P618"/>
<organism evidence="2">
    <name type="scientific">Xenorhabdus bovienii str. oregonense</name>
    <dbReference type="NCBI Taxonomy" id="1398202"/>
    <lineage>
        <taxon>Bacteria</taxon>
        <taxon>Pseudomonadati</taxon>
        <taxon>Pseudomonadota</taxon>
        <taxon>Gammaproteobacteria</taxon>
        <taxon>Enterobacterales</taxon>
        <taxon>Morganellaceae</taxon>
        <taxon>Xenorhabdus</taxon>
    </lineage>
</organism>
<dbReference type="Proteomes" id="UP000028483">
    <property type="component" value="Unassembled WGS sequence"/>
</dbReference>
<dbReference type="HOGENOM" id="CLU_2811471_0_0_6"/>
<reference evidence="2" key="1">
    <citation type="submission" date="2013-07" db="EMBL/GenBank/DDBJ databases">
        <title>Sub-species coevolution in mutualistic symbiosis.</title>
        <authorList>
            <person name="Murfin K."/>
            <person name="Klassen J."/>
            <person name="Lee M."/>
            <person name="Forst S."/>
            <person name="Stock P."/>
            <person name="Goodrich-Blair H."/>
        </authorList>
    </citation>
    <scope>NUCLEOTIDE SEQUENCE [LARGE SCALE GENOMIC DNA]</scope>
    <source>
        <strain evidence="2">Oregonense</strain>
    </source>
</reference>
<feature type="region of interest" description="Disordered" evidence="1">
    <location>
        <begin position="47"/>
        <end position="67"/>
    </location>
</feature>
<comment type="caution">
    <text evidence="2">The sequence shown here is derived from an EMBL/GenBank/DDBJ whole genome shotgun (WGS) entry which is preliminary data.</text>
</comment>
<dbReference type="EMBL" id="CBSX010000152">
    <property type="protein sequence ID" value="CDH06545.1"/>
    <property type="molecule type" value="Genomic_DNA"/>
</dbReference>
<proteinExistence type="predicted"/>
<accession>A0A077P618</accession>